<feature type="compositionally biased region" description="Basic and acidic residues" evidence="1">
    <location>
        <begin position="20"/>
        <end position="33"/>
    </location>
</feature>
<evidence type="ECO:0000256" key="1">
    <source>
        <dbReference type="SAM" id="MobiDB-lite"/>
    </source>
</evidence>
<proteinExistence type="predicted"/>
<name>A0A075H2U6_9ARCH</name>
<reference evidence="2" key="1">
    <citation type="journal article" date="2014" name="Genome Biol. Evol.">
        <title>Pangenome evidence for extensive interdomain horizontal transfer affecting lineage core and shell genes in uncultured planktonic thaumarchaeota and euryarchaeota.</title>
        <authorList>
            <person name="Deschamps P."/>
            <person name="Zivanovic Y."/>
            <person name="Moreira D."/>
            <person name="Rodriguez-Valera F."/>
            <person name="Lopez-Garcia P."/>
        </authorList>
    </citation>
    <scope>NUCLEOTIDE SEQUENCE</scope>
</reference>
<dbReference type="AlphaFoldDB" id="A0A075H2U6"/>
<feature type="region of interest" description="Disordered" evidence="1">
    <location>
        <begin position="1"/>
        <end position="41"/>
    </location>
</feature>
<evidence type="ECO:0000313" key="2">
    <source>
        <dbReference type="EMBL" id="AIF08867.1"/>
    </source>
</evidence>
<protein>
    <submittedName>
        <fullName evidence="2">Uncharacterized protein</fullName>
    </submittedName>
</protein>
<sequence>MKKERKWNPNGSNNPLKLNKNQEKRGPKIDAKKGCHPARPRELPTALKDYVLGRLPTRKTTKNEN</sequence>
<organism evidence="2">
    <name type="scientific">uncultured marine thaumarchaeote KM3_33_B12</name>
    <dbReference type="NCBI Taxonomy" id="1456125"/>
    <lineage>
        <taxon>Archaea</taxon>
        <taxon>Nitrososphaerota</taxon>
        <taxon>environmental samples</taxon>
    </lineage>
</organism>
<accession>A0A075H2U6</accession>
<dbReference type="EMBL" id="KF900843">
    <property type="protein sequence ID" value="AIF08867.1"/>
    <property type="molecule type" value="Genomic_DNA"/>
</dbReference>